<dbReference type="EMBL" id="JPIT01000031">
    <property type="protein sequence ID" value="KIO43699.1"/>
    <property type="molecule type" value="Genomic_DNA"/>
</dbReference>
<comment type="caution">
    <text evidence="3">The sequence shown here is derived from an EMBL/GenBank/DDBJ whole genome shotgun (WGS) entry which is preliminary data.</text>
</comment>
<dbReference type="PANTHER" id="PTHR42983:SF1">
    <property type="entry name" value="IRON-MOLYBDENUM PROTEIN"/>
    <property type="match status" value="1"/>
</dbReference>
<dbReference type="InterPro" id="IPR033913">
    <property type="entry name" value="MTH1175_dom"/>
</dbReference>
<accession>A0A0C3MH80</accession>
<dbReference type="InterPro" id="IPR003731">
    <property type="entry name" value="Di-Nase_FeMo-co_biosynth"/>
</dbReference>
<dbReference type="Pfam" id="PF02579">
    <property type="entry name" value="Nitro_FeMo-Co"/>
    <property type="match status" value="1"/>
</dbReference>
<reference evidence="2 4" key="2">
    <citation type="submission" date="2014-07" db="EMBL/GenBank/DDBJ databases">
        <title>Porphyromonadaceae bacterium OUH 334697 = ATCC BAA-2682 = DSM 28341 draft genome.</title>
        <authorList>
            <person name="Sydenham T.V."/>
            <person name="Hasman H."/>
            <person name="Justesen U.S."/>
        </authorList>
    </citation>
    <scope>NUCLEOTIDE SEQUENCE [LARGE SCALE GENOMIC DNA]</scope>
    <source>
        <strain evidence="2 4">OUH 334697</strain>
    </source>
</reference>
<dbReference type="AlphaFoldDB" id="A0A0C3MH80"/>
<proteinExistence type="predicted"/>
<keyword evidence="5" id="KW-1185">Reference proteome</keyword>
<dbReference type="SUPFAM" id="SSF53146">
    <property type="entry name" value="Nitrogenase accessory factor-like"/>
    <property type="match status" value="1"/>
</dbReference>
<evidence type="ECO:0000259" key="1">
    <source>
        <dbReference type="Pfam" id="PF02579"/>
    </source>
</evidence>
<gene>
    <name evidence="3" type="ORF">BA92_05275</name>
    <name evidence="2" type="ORF">IE90_11325</name>
</gene>
<sequence>MKIAIPTRANVVDDHFGHCEYYTIFTVNEEKNIMKTETLAAPQGCGCKSNIASVLREKGVTVMLAGNMGDGALNVLNNQGIKVFRGCKGDVRVLADSYLKGFVLDSGIGCHHHEGGEHKCGL</sequence>
<dbReference type="Proteomes" id="UP000031937">
    <property type="component" value="Unassembled WGS sequence"/>
</dbReference>
<reference evidence="3 5" key="1">
    <citation type="submission" date="2014-07" db="EMBL/GenBank/DDBJ databases">
        <title>Porphyromonadaceae bacterium OUH 308042 = ATCC BAA-2681 = DSM 28342 draft genome.</title>
        <authorList>
            <person name="Sydenham T.V."/>
            <person name="Hasman H."/>
            <person name="Justensen U.S."/>
        </authorList>
    </citation>
    <scope>NUCLEOTIDE SEQUENCE [LARGE SCALE GENOMIC DNA]</scope>
    <source>
        <strain evidence="3 5">OUH 308042</strain>
    </source>
</reference>
<dbReference type="EMBL" id="JPIU01000037">
    <property type="protein sequence ID" value="KIO45863.1"/>
    <property type="molecule type" value="Genomic_DNA"/>
</dbReference>
<organism evidence="3 5">
    <name type="scientific">Sanguibacteroides justesenii</name>
    <dbReference type="NCBI Taxonomy" id="1547597"/>
    <lineage>
        <taxon>Bacteria</taxon>
        <taxon>Pseudomonadati</taxon>
        <taxon>Bacteroidota</taxon>
        <taxon>Bacteroidia</taxon>
        <taxon>Bacteroidales</taxon>
        <taxon>Porphyromonadaceae</taxon>
        <taxon>Sanguibacteroides</taxon>
    </lineage>
</organism>
<dbReference type="RefSeq" id="WP_041503887.1">
    <property type="nucleotide sequence ID" value="NZ_JPIT01000031.1"/>
</dbReference>
<dbReference type="Proteomes" id="UP000031980">
    <property type="component" value="Unassembled WGS sequence"/>
</dbReference>
<evidence type="ECO:0000313" key="5">
    <source>
        <dbReference type="Proteomes" id="UP000031980"/>
    </source>
</evidence>
<evidence type="ECO:0000313" key="3">
    <source>
        <dbReference type="EMBL" id="KIO45863.1"/>
    </source>
</evidence>
<dbReference type="PANTHER" id="PTHR42983">
    <property type="entry name" value="DINITROGENASE IRON-MOLYBDENUM COFACTOR PROTEIN-RELATED"/>
    <property type="match status" value="1"/>
</dbReference>
<evidence type="ECO:0000313" key="2">
    <source>
        <dbReference type="EMBL" id="KIO43699.1"/>
    </source>
</evidence>
<dbReference type="Gene3D" id="3.30.420.130">
    <property type="entry name" value="Dinitrogenase iron-molybdenum cofactor biosynthesis domain"/>
    <property type="match status" value="1"/>
</dbReference>
<dbReference type="OrthoDB" id="280278at2"/>
<feature type="domain" description="Dinitrogenase iron-molybdenum cofactor biosynthesis" evidence="1">
    <location>
        <begin position="10"/>
        <end position="98"/>
    </location>
</feature>
<dbReference type="InterPro" id="IPR036105">
    <property type="entry name" value="DiNase_FeMo-co_biosyn_sf"/>
</dbReference>
<protein>
    <submittedName>
        <fullName evidence="3">Dinitrogenase iron-molybdenum cofactor biosynthesis protein</fullName>
    </submittedName>
</protein>
<evidence type="ECO:0000313" key="4">
    <source>
        <dbReference type="Proteomes" id="UP000031937"/>
    </source>
</evidence>
<name>A0A0C3MH80_9PORP</name>
<dbReference type="CDD" id="cd00851">
    <property type="entry name" value="MTH1175"/>
    <property type="match status" value="1"/>
</dbReference>